<evidence type="ECO:0000256" key="4">
    <source>
        <dbReference type="ARBA" id="ARBA00022989"/>
    </source>
</evidence>
<evidence type="ECO:0000256" key="3">
    <source>
        <dbReference type="ARBA" id="ARBA00022692"/>
    </source>
</evidence>
<evidence type="ECO:0000313" key="9">
    <source>
        <dbReference type="Proteomes" id="UP000312032"/>
    </source>
</evidence>
<gene>
    <name evidence="8" type="ORF">FHE74_09380</name>
</gene>
<proteinExistence type="predicted"/>
<keyword evidence="5 6" id="KW-0472">Membrane</keyword>
<evidence type="ECO:0000313" key="8">
    <source>
        <dbReference type="EMBL" id="TNL95644.1"/>
    </source>
</evidence>
<reference evidence="8 9" key="1">
    <citation type="submission" date="2019-06" db="EMBL/GenBank/DDBJ databases">
        <authorList>
            <person name="Li J."/>
        </authorList>
    </citation>
    <scope>NUCLEOTIDE SEQUENCE [LARGE SCALE GENOMIC DNA]</scope>
    <source>
        <strain evidence="8 9">LMG 28165</strain>
    </source>
</reference>
<keyword evidence="9" id="KW-1185">Reference proteome</keyword>
<comment type="caution">
    <text evidence="8">The sequence shown here is derived from an EMBL/GenBank/DDBJ whole genome shotgun (WGS) entry which is preliminary data.</text>
</comment>
<dbReference type="OrthoDB" id="9342687at2"/>
<dbReference type="Proteomes" id="UP000312032">
    <property type="component" value="Unassembled WGS sequence"/>
</dbReference>
<name>A0A5C4U2Q9_9CORY</name>
<evidence type="ECO:0000256" key="2">
    <source>
        <dbReference type="ARBA" id="ARBA00022475"/>
    </source>
</evidence>
<dbReference type="EMBL" id="VDHJ01000013">
    <property type="protein sequence ID" value="TNL95644.1"/>
    <property type="molecule type" value="Genomic_DNA"/>
</dbReference>
<feature type="transmembrane region" description="Helical" evidence="6">
    <location>
        <begin position="87"/>
        <end position="105"/>
    </location>
</feature>
<dbReference type="PANTHER" id="PTHR40077:SF2">
    <property type="entry name" value="MEMBRANE PROTEIN"/>
    <property type="match status" value="1"/>
</dbReference>
<protein>
    <submittedName>
        <fullName evidence="8">DUF3817 domain-containing protein</fullName>
    </submittedName>
</protein>
<feature type="transmembrane region" description="Helical" evidence="6">
    <location>
        <begin position="21"/>
        <end position="43"/>
    </location>
</feature>
<keyword evidence="3 6" id="KW-0812">Transmembrane</keyword>
<evidence type="ECO:0000256" key="6">
    <source>
        <dbReference type="SAM" id="Phobius"/>
    </source>
</evidence>
<dbReference type="InterPro" id="IPR023845">
    <property type="entry name" value="DUF3817_TM"/>
</dbReference>
<dbReference type="Pfam" id="PF12823">
    <property type="entry name" value="DUF3817"/>
    <property type="match status" value="1"/>
</dbReference>
<comment type="subcellular location">
    <subcellularLocation>
        <location evidence="1">Cell membrane</location>
        <topology evidence="1">Multi-pass membrane protein</topology>
    </subcellularLocation>
</comment>
<organism evidence="8 9">
    <name type="scientific">Corynebacterium tapiri</name>
    <dbReference type="NCBI Taxonomy" id="1448266"/>
    <lineage>
        <taxon>Bacteria</taxon>
        <taxon>Bacillati</taxon>
        <taxon>Actinomycetota</taxon>
        <taxon>Actinomycetes</taxon>
        <taxon>Mycobacteriales</taxon>
        <taxon>Corynebacteriaceae</taxon>
        <taxon>Corynebacterium</taxon>
    </lineage>
</organism>
<evidence type="ECO:0000259" key="7">
    <source>
        <dbReference type="Pfam" id="PF12823"/>
    </source>
</evidence>
<dbReference type="AlphaFoldDB" id="A0A5C4U2Q9"/>
<accession>A0A5C4U2Q9</accession>
<dbReference type="PANTHER" id="PTHR40077">
    <property type="entry name" value="MEMBRANE PROTEIN-RELATED"/>
    <property type="match status" value="1"/>
</dbReference>
<feature type="domain" description="DUF3817" evidence="7">
    <location>
        <begin position="24"/>
        <end position="110"/>
    </location>
</feature>
<feature type="transmembrane region" description="Helical" evidence="6">
    <location>
        <begin position="130"/>
        <end position="154"/>
    </location>
</feature>
<evidence type="ECO:0000256" key="1">
    <source>
        <dbReference type="ARBA" id="ARBA00004651"/>
    </source>
</evidence>
<dbReference type="GO" id="GO:0005886">
    <property type="term" value="C:plasma membrane"/>
    <property type="evidence" value="ECO:0007669"/>
    <property type="project" value="UniProtKB-SubCell"/>
</dbReference>
<sequence>MTTSQAPRRVHPERQRRVRTAFLIFSAFAWLTGILLLALVTRMICEYLLGMDIPVWAEWIGRVHGWVYGGFLLATVNLGTTARWKPIEWLLTALGGVVPLLSFFVEEKRHKEVREQFQLAPESISMGTRLVWFAGLVVAVTVVTALIAAVFAAAL</sequence>
<keyword evidence="2" id="KW-1003">Cell membrane</keyword>
<dbReference type="NCBIfam" id="TIGR03954">
    <property type="entry name" value="integ_memb_HG"/>
    <property type="match status" value="1"/>
</dbReference>
<evidence type="ECO:0000256" key="5">
    <source>
        <dbReference type="ARBA" id="ARBA00023136"/>
    </source>
</evidence>
<keyword evidence="4 6" id="KW-1133">Transmembrane helix</keyword>